<comment type="cofactor">
    <cofactor evidence="1">
        <name>FAD</name>
        <dbReference type="ChEBI" id="CHEBI:57692"/>
    </cofactor>
</comment>
<dbReference type="PANTHER" id="PTHR43429">
    <property type="entry name" value="PYRIDINE NUCLEOTIDE-DISULFIDE OXIDOREDUCTASE DOMAIN-CONTAINING"/>
    <property type="match status" value="1"/>
</dbReference>
<dbReference type="PRINTS" id="PR00368">
    <property type="entry name" value="FADPNR"/>
</dbReference>
<organism evidence="10 11">
    <name type="scientific">Actinoplanes lutulentus</name>
    <dbReference type="NCBI Taxonomy" id="1287878"/>
    <lineage>
        <taxon>Bacteria</taxon>
        <taxon>Bacillati</taxon>
        <taxon>Actinomycetota</taxon>
        <taxon>Actinomycetes</taxon>
        <taxon>Micromonosporales</taxon>
        <taxon>Micromonosporaceae</taxon>
        <taxon>Actinoplanes</taxon>
    </lineage>
</organism>
<evidence type="ECO:0000256" key="1">
    <source>
        <dbReference type="ARBA" id="ARBA00001974"/>
    </source>
</evidence>
<dbReference type="Gene3D" id="3.50.50.60">
    <property type="entry name" value="FAD/NAD(P)-binding domain"/>
    <property type="match status" value="2"/>
</dbReference>
<feature type="domain" description="FAD/NAD(P)-binding" evidence="9">
    <location>
        <begin position="1"/>
        <end position="328"/>
    </location>
</feature>
<dbReference type="Pfam" id="PF02852">
    <property type="entry name" value="Pyr_redox_dim"/>
    <property type="match status" value="1"/>
</dbReference>
<dbReference type="InterPro" id="IPR016156">
    <property type="entry name" value="FAD/NAD-linked_Rdtase_dimer_sf"/>
</dbReference>
<comment type="caution">
    <text evidence="10">The sequence shown here is derived from an EMBL/GenBank/DDBJ whole genome shotgun (WGS) entry which is preliminary data.</text>
</comment>
<dbReference type="InterPro" id="IPR004099">
    <property type="entry name" value="Pyr_nucl-diS_OxRdtase_dimer"/>
</dbReference>
<comment type="similarity">
    <text evidence="2">Belongs to the class-III pyridine nucleotide-disulfide oxidoreductase family.</text>
</comment>
<evidence type="ECO:0000313" key="10">
    <source>
        <dbReference type="EMBL" id="RAK27936.1"/>
    </source>
</evidence>
<evidence type="ECO:0000256" key="3">
    <source>
        <dbReference type="ARBA" id="ARBA00022630"/>
    </source>
</evidence>
<dbReference type="Pfam" id="PF07992">
    <property type="entry name" value="Pyr_redox_2"/>
    <property type="match status" value="1"/>
</dbReference>
<accession>A0A327Z0L0</accession>
<evidence type="ECO:0000256" key="6">
    <source>
        <dbReference type="ARBA" id="ARBA00023284"/>
    </source>
</evidence>
<dbReference type="Proteomes" id="UP000249341">
    <property type="component" value="Unassembled WGS sequence"/>
</dbReference>
<dbReference type="InterPro" id="IPR023753">
    <property type="entry name" value="FAD/NAD-binding_dom"/>
</dbReference>
<dbReference type="GO" id="GO:0016491">
    <property type="term" value="F:oxidoreductase activity"/>
    <property type="evidence" value="ECO:0007669"/>
    <property type="project" value="UniProtKB-KW"/>
</dbReference>
<feature type="region of interest" description="Disordered" evidence="7">
    <location>
        <begin position="216"/>
        <end position="244"/>
    </location>
</feature>
<dbReference type="OrthoDB" id="9802028at2"/>
<dbReference type="AlphaFoldDB" id="A0A327Z0L0"/>
<dbReference type="EMBL" id="QLMJ01000021">
    <property type="protein sequence ID" value="RAK27936.1"/>
    <property type="molecule type" value="Genomic_DNA"/>
</dbReference>
<keyword evidence="4" id="KW-0274">FAD</keyword>
<evidence type="ECO:0000256" key="2">
    <source>
        <dbReference type="ARBA" id="ARBA00009130"/>
    </source>
</evidence>
<evidence type="ECO:0000256" key="7">
    <source>
        <dbReference type="SAM" id="MobiDB-lite"/>
    </source>
</evidence>
<keyword evidence="11" id="KW-1185">Reference proteome</keyword>
<protein>
    <submittedName>
        <fullName evidence="10">NADPH-dependent 2,4-dienoyl-CoA reductase/sulfur reductase-like enzyme</fullName>
    </submittedName>
</protein>
<evidence type="ECO:0000259" key="9">
    <source>
        <dbReference type="Pfam" id="PF07992"/>
    </source>
</evidence>
<dbReference type="SUPFAM" id="SSF51905">
    <property type="entry name" value="FAD/NAD(P)-binding domain"/>
    <property type="match status" value="2"/>
</dbReference>
<dbReference type="SUPFAM" id="SSF55424">
    <property type="entry name" value="FAD/NAD-linked reductases, dimerisation (C-terminal) domain"/>
    <property type="match status" value="1"/>
</dbReference>
<evidence type="ECO:0000256" key="4">
    <source>
        <dbReference type="ARBA" id="ARBA00022827"/>
    </source>
</evidence>
<gene>
    <name evidence="10" type="ORF">B0I29_12132</name>
</gene>
<proteinExistence type="inferred from homology"/>
<evidence type="ECO:0000259" key="8">
    <source>
        <dbReference type="Pfam" id="PF02852"/>
    </source>
</evidence>
<dbReference type="InterPro" id="IPR036188">
    <property type="entry name" value="FAD/NAD-bd_sf"/>
</dbReference>
<sequence length="477" mass="48821">MRIIVIGGDAAGMSAAAQARKRRKADDLEVIAFERGEFTSYSACGIPYWIGGLVDGPDALIARNPAAFAESGITVHTGHEVTGIDLSARTVTVRSADREFSEGFDELVYAAGAVPVRPKWAAGPMRGVFGMQTLGDGAAVEAWIAETSPKNAVVIGAGYIGVEMAEALLRRGLSVTLVEQSPQPMSTIDPDMGALVAKSIEGMGITLRTGVTVQSLESRSPASGSSASGSSASGSLASGSSASGSDRIGAVVTDAGTLPADLVILGLGVRPNTELAKAAGIPLGATGGLATDLRQRVTGPSGLVEGVWAAGDCTQVLNRVSGRQVHVPLGTHANKQGRVAGINLGGGYATFPGIIGTGITKICDLEVARTGLSSKEADTAGYRYVTATVSSTNRAGYMPGADPMTVKVIAEKESGLLLGAQIVGKAEAAKRIDAFAVAVWNRMTVTEMTALDLGYAPPFAPVWDPVLIAARKADEAL</sequence>
<keyword evidence="6" id="KW-0676">Redox-active center</keyword>
<keyword evidence="5" id="KW-0560">Oxidoreductase</keyword>
<reference evidence="10 11" key="1">
    <citation type="submission" date="2018-06" db="EMBL/GenBank/DDBJ databases">
        <title>Genomic Encyclopedia of Type Strains, Phase III (KMG-III): the genomes of soil and plant-associated and newly described type strains.</title>
        <authorList>
            <person name="Whitman W."/>
        </authorList>
    </citation>
    <scope>NUCLEOTIDE SEQUENCE [LARGE SCALE GENOMIC DNA]</scope>
    <source>
        <strain evidence="10 11">CGMCC 4.7090</strain>
    </source>
</reference>
<evidence type="ECO:0000256" key="5">
    <source>
        <dbReference type="ARBA" id="ARBA00023002"/>
    </source>
</evidence>
<feature type="domain" description="Pyridine nucleotide-disulphide oxidoreductase dimerisation" evidence="8">
    <location>
        <begin position="360"/>
        <end position="461"/>
    </location>
</feature>
<name>A0A327Z0L0_9ACTN</name>
<dbReference type="InterPro" id="IPR050260">
    <property type="entry name" value="FAD-bd_OxRdtase"/>
</dbReference>
<evidence type="ECO:0000313" key="11">
    <source>
        <dbReference type="Proteomes" id="UP000249341"/>
    </source>
</evidence>
<keyword evidence="3" id="KW-0285">Flavoprotein</keyword>
<feature type="compositionally biased region" description="Low complexity" evidence="7">
    <location>
        <begin position="218"/>
        <end position="244"/>
    </location>
</feature>
<dbReference type="PRINTS" id="PR00411">
    <property type="entry name" value="PNDRDTASEI"/>
</dbReference>
<dbReference type="PANTHER" id="PTHR43429:SF1">
    <property type="entry name" value="NAD(P)H SULFUR OXIDOREDUCTASE (COA-DEPENDENT)"/>
    <property type="match status" value="1"/>
</dbReference>